<sequence length="492" mass="55203">MKVFWANRSNRGFVALGLAIGLGAINPAIAVAIFSSFRTLPARIRDIIHSDLARPEGSAWVLWIVAFGVVAAFALAHPVPGDDLLKDLVSSYYGFDYRKAFWASDLLTRHDQYIGFDLLASWVHAHLPERFAFLPFQWFLILGYLAVQAKVYPSILSGRYYRYAWSALLTILVWLQPEFIERVVSGRPESIMALWAFAALAADTPWLVAIWAIGGAFLMPSYWLAGVYIPAVLLLPRLRLSTRLVVGVCLSVVFVAFWGIYSDWRWPFWLLELHKEIGLRQEAVAENLGLSLAIYAPAFLIALLLFWRFHDGLRRVSWELWAVLTWFLIPDMIRYVDILAVILSVILARSMAAMPDALALDQNWPGAFAVLAAVFWMQGQVSPSQLSDVHIAGYRPGQKVLTVFGPLTYDTLYENPGIRLAPAMELGATAIPVQKASVALQNGKVSCAFLNRYHVSYIVEDTLQGTPKSCLKLLSVSKGVRVWEVKKSREEK</sequence>
<reference evidence="2 3" key="1">
    <citation type="submission" date="2016-06" db="EMBL/GenBank/DDBJ databases">
        <title>Gene turnover analysis identifies the evolutionary adaptation of the extremophile Acidithiobacillus caldus.</title>
        <authorList>
            <person name="Zhang X."/>
        </authorList>
    </citation>
    <scope>NUCLEOTIDE SEQUENCE [LARGE SCALE GENOMIC DNA]</scope>
    <source>
        <strain evidence="2 3">S1</strain>
    </source>
</reference>
<evidence type="ECO:0000313" key="2">
    <source>
        <dbReference type="EMBL" id="OFC62018.1"/>
    </source>
</evidence>
<comment type="caution">
    <text evidence="2">The sequence shown here is derived from an EMBL/GenBank/DDBJ whole genome shotgun (WGS) entry which is preliminary data.</text>
</comment>
<gene>
    <name evidence="2" type="ORF">BAE30_03175</name>
</gene>
<dbReference type="AlphaFoldDB" id="A0A1E7Z0A5"/>
<feature type="transmembrane region" description="Helical" evidence="1">
    <location>
        <begin position="12"/>
        <end position="37"/>
    </location>
</feature>
<accession>A0A1E7Z0A5</accession>
<keyword evidence="1" id="KW-0472">Membrane</keyword>
<organism evidence="2 3">
    <name type="scientific">Acidithiobacillus caldus</name>
    <dbReference type="NCBI Taxonomy" id="33059"/>
    <lineage>
        <taxon>Bacteria</taxon>
        <taxon>Pseudomonadati</taxon>
        <taxon>Pseudomonadota</taxon>
        <taxon>Acidithiobacillia</taxon>
        <taxon>Acidithiobacillales</taxon>
        <taxon>Acidithiobacillaceae</taxon>
        <taxon>Acidithiobacillus</taxon>
    </lineage>
</organism>
<evidence type="ECO:0000256" key="1">
    <source>
        <dbReference type="SAM" id="Phobius"/>
    </source>
</evidence>
<dbReference type="EMBL" id="LZYH01000298">
    <property type="protein sequence ID" value="OFC62018.1"/>
    <property type="molecule type" value="Genomic_DNA"/>
</dbReference>
<feature type="transmembrane region" description="Helical" evidence="1">
    <location>
        <begin position="131"/>
        <end position="151"/>
    </location>
</feature>
<proteinExistence type="predicted"/>
<feature type="transmembrane region" description="Helical" evidence="1">
    <location>
        <begin position="57"/>
        <end position="76"/>
    </location>
</feature>
<keyword evidence="1" id="KW-1133">Transmembrane helix</keyword>
<evidence type="ECO:0008006" key="4">
    <source>
        <dbReference type="Google" id="ProtNLM"/>
    </source>
</evidence>
<name>A0A1E7Z0A5_9PROT</name>
<keyword evidence="1" id="KW-0812">Transmembrane</keyword>
<dbReference type="Proteomes" id="UP000175707">
    <property type="component" value="Unassembled WGS sequence"/>
</dbReference>
<feature type="transmembrane region" description="Helical" evidence="1">
    <location>
        <begin position="288"/>
        <end position="309"/>
    </location>
</feature>
<protein>
    <recommendedName>
        <fullName evidence="4">DUF2079 domain-containing protein</fullName>
    </recommendedName>
</protein>
<evidence type="ECO:0000313" key="3">
    <source>
        <dbReference type="Proteomes" id="UP000175707"/>
    </source>
</evidence>
<feature type="transmembrane region" description="Helical" evidence="1">
    <location>
        <begin position="321"/>
        <end position="347"/>
    </location>
</feature>
<feature type="transmembrane region" description="Helical" evidence="1">
    <location>
        <begin position="243"/>
        <end position="261"/>
    </location>
</feature>
<feature type="transmembrane region" description="Helical" evidence="1">
    <location>
        <begin position="163"/>
        <end position="180"/>
    </location>
</feature>